<dbReference type="InterPro" id="IPR050887">
    <property type="entry name" value="Beta-mannosidase_GH2"/>
</dbReference>
<evidence type="ECO:0000259" key="10">
    <source>
        <dbReference type="Pfam" id="PF17786"/>
    </source>
</evidence>
<evidence type="ECO:0000259" key="11">
    <source>
        <dbReference type="Pfam" id="PF22666"/>
    </source>
</evidence>
<feature type="domain" description="Glycoside hydrolase family 2 immunoglobulin-like beta-sandwich" evidence="9">
    <location>
        <begin position="217"/>
        <end position="333"/>
    </location>
</feature>
<dbReference type="GO" id="GO:0006516">
    <property type="term" value="P:glycoprotein catabolic process"/>
    <property type="evidence" value="ECO:0007669"/>
    <property type="project" value="TreeGrafter"/>
</dbReference>
<comment type="similarity">
    <text evidence="6">Belongs to the glycosyl hydrolase 2 family. Beta-mannosidase B subfamily.</text>
</comment>
<dbReference type="AlphaFoldDB" id="A0AAD5YXM8"/>
<keyword evidence="5" id="KW-0326">Glycosidase</keyword>
<dbReference type="InterPro" id="IPR008979">
    <property type="entry name" value="Galactose-bd-like_sf"/>
</dbReference>
<dbReference type="InterPro" id="IPR013783">
    <property type="entry name" value="Ig-like_fold"/>
</dbReference>
<evidence type="ECO:0000256" key="4">
    <source>
        <dbReference type="ARBA" id="ARBA00022801"/>
    </source>
</evidence>
<evidence type="ECO:0000313" key="13">
    <source>
        <dbReference type="Proteomes" id="UP001213000"/>
    </source>
</evidence>
<dbReference type="FunFam" id="3.20.20.80:FF:000050">
    <property type="entry name" value="Beta-mannosidase B"/>
    <property type="match status" value="1"/>
</dbReference>
<evidence type="ECO:0000256" key="8">
    <source>
        <dbReference type="ARBA" id="ARBA00041614"/>
    </source>
</evidence>
<evidence type="ECO:0000313" key="12">
    <source>
        <dbReference type="EMBL" id="KAJ3571224.1"/>
    </source>
</evidence>
<dbReference type="Pfam" id="PF00703">
    <property type="entry name" value="Glyco_hydro_2"/>
    <property type="match status" value="1"/>
</dbReference>
<evidence type="ECO:0000256" key="5">
    <source>
        <dbReference type="ARBA" id="ARBA00023295"/>
    </source>
</evidence>
<dbReference type="EC" id="3.2.1.25" evidence="3"/>
<sequence length="910" mass="104600">MAVASAREINQKWFWKMRNYDVSPDLENELKRPVGHDYTRDWVPASQFPSEVHIELLHRKLIPDPFIGFNEHKVQWIGEAEWLYKNELEIEESMALATLDLEFGGLDTICDVYLNDHLVLQCNNQFRSYAYNICNGAADSSLLRASGNTLLLHFKSAKLQALDEARLRGFHRGGSVNLGDPSRLYVRKAQYDWRWDWGPELMTCGPYRPVTLKAYSTRIQDVHVKTYIEPTVTLKVDIELDGRPAADIQALLITLRSLTGEIVKHEKRTLAISDSGHHVAMNDVVIWAHLQDKGVELWWPFNYGKQVLYDLEVAALGQEDQVIDTTSKRIGFRSVKLIEEPLSAPDQYGLGTSFLFEINRVKIFMGGSNWIPADNFFTRITDEKYRHLLKLAREGNQIMVRIWGGGIYEPDIFFDLCDELGILVWQDFQFACGVYPAHEEFVQNVAIEAEQNVRRLRHHPSLALFCGNNEDYQQILQWQERLELPARKLYEEVLPQTVAKLTDPPIPYHRGSPYGGKEWWDTADPTVGDVHQWDIWGGKELPYQQYDKLGGRFISEFGIPSFPSMHTIRHWMGDAGQDQYYAQSPIIAQHVRAGSFDRRFAIVMNDNFRVTDDLEVHAFRTQVMQAEGVGLAYRTWKQGWAGEGKEYTSGVIVWQLNDCWPVVSWAIVDYFMRPKPAYYTIARALNPLSLHISREVTKNRNHDRPKQFYEFGAFQSTEATLTICASSTLLTDTQATLSLTYFDIRSTGAAAAWRGKPRTTAEEIPSNKSLELCRQRCPEPPADEATINITSAYVVVCARLIHPQTDDVLARYVDWPEPYKYVQFPEPGLKVAVKRQKDGSASLIVEVERPIKSLFFSVQEADEKDWEVMWSDNNLDIVPDDPQEIIVKNLWERKIQYAYLGSEKARLLVE</sequence>
<dbReference type="SUPFAM" id="SSF49303">
    <property type="entry name" value="beta-Galactosidase/glucuronidase domain"/>
    <property type="match status" value="2"/>
</dbReference>
<evidence type="ECO:0000256" key="1">
    <source>
        <dbReference type="ARBA" id="ARBA00000829"/>
    </source>
</evidence>
<dbReference type="InterPro" id="IPR054593">
    <property type="entry name" value="Beta-mannosidase-like_N2"/>
</dbReference>
<comment type="catalytic activity">
    <reaction evidence="1">
        <text>Hydrolysis of terminal, non-reducing beta-D-mannose residues in beta-D-mannosides.</text>
        <dbReference type="EC" id="3.2.1.25"/>
    </reaction>
</comment>
<comment type="pathway">
    <text evidence="2">Glycan metabolism; N-glycan degradation.</text>
</comment>
<proteinExistence type="inferred from homology"/>
<evidence type="ECO:0000259" key="9">
    <source>
        <dbReference type="Pfam" id="PF00703"/>
    </source>
</evidence>
<feature type="domain" description="Mannosidase Ig/CBM-like" evidence="10">
    <location>
        <begin position="720"/>
        <end position="821"/>
    </location>
</feature>
<dbReference type="Gene3D" id="2.60.120.260">
    <property type="entry name" value="Galactose-binding domain-like"/>
    <property type="match status" value="1"/>
</dbReference>
<dbReference type="GO" id="GO:0005975">
    <property type="term" value="P:carbohydrate metabolic process"/>
    <property type="evidence" value="ECO:0007669"/>
    <property type="project" value="InterPro"/>
</dbReference>
<evidence type="ECO:0000256" key="6">
    <source>
        <dbReference type="ARBA" id="ARBA00038429"/>
    </source>
</evidence>
<protein>
    <recommendedName>
        <fullName evidence="7">Beta-mannosidase B</fullName>
        <ecNumber evidence="3">3.2.1.25</ecNumber>
    </recommendedName>
    <alternativeName>
        <fullName evidence="8">Mannanase B</fullName>
    </alternativeName>
</protein>
<evidence type="ECO:0000256" key="3">
    <source>
        <dbReference type="ARBA" id="ARBA00012754"/>
    </source>
</evidence>
<gene>
    <name evidence="12" type="ORF">NP233_g3895</name>
</gene>
<dbReference type="Gene3D" id="3.20.20.80">
    <property type="entry name" value="Glycosidases"/>
    <property type="match status" value="1"/>
</dbReference>
<dbReference type="Pfam" id="PF22666">
    <property type="entry name" value="Glyco_hydro_2_N2"/>
    <property type="match status" value="1"/>
</dbReference>
<accession>A0AAD5YXM8</accession>
<comment type="caution">
    <text evidence="12">The sequence shown here is derived from an EMBL/GenBank/DDBJ whole genome shotgun (WGS) entry which is preliminary data.</text>
</comment>
<dbReference type="SUPFAM" id="SSF51445">
    <property type="entry name" value="(Trans)glycosidases"/>
    <property type="match status" value="1"/>
</dbReference>
<evidence type="ECO:0000256" key="2">
    <source>
        <dbReference type="ARBA" id="ARBA00004740"/>
    </source>
</evidence>
<dbReference type="PANTHER" id="PTHR43730:SF1">
    <property type="entry name" value="BETA-MANNOSIDASE"/>
    <property type="match status" value="1"/>
</dbReference>
<dbReference type="Gene3D" id="2.60.40.10">
    <property type="entry name" value="Immunoglobulins"/>
    <property type="match status" value="2"/>
</dbReference>
<dbReference type="InterPro" id="IPR036156">
    <property type="entry name" value="Beta-gal/glucu_dom_sf"/>
</dbReference>
<feature type="domain" description="Beta-mannosidase-like galactose-binding" evidence="11">
    <location>
        <begin position="38"/>
        <end position="208"/>
    </location>
</feature>
<dbReference type="EMBL" id="JANIEX010000196">
    <property type="protein sequence ID" value="KAJ3571224.1"/>
    <property type="molecule type" value="Genomic_DNA"/>
</dbReference>
<dbReference type="InterPro" id="IPR017853">
    <property type="entry name" value="GH"/>
</dbReference>
<reference evidence="12" key="1">
    <citation type="submission" date="2022-07" db="EMBL/GenBank/DDBJ databases">
        <title>Genome Sequence of Leucocoprinus birnbaumii.</title>
        <authorList>
            <person name="Buettner E."/>
        </authorList>
    </citation>
    <scope>NUCLEOTIDE SEQUENCE</scope>
    <source>
        <strain evidence="12">VT141</strain>
    </source>
</reference>
<name>A0AAD5YXM8_9AGAR</name>
<keyword evidence="13" id="KW-1185">Reference proteome</keyword>
<dbReference type="PANTHER" id="PTHR43730">
    <property type="entry name" value="BETA-MANNOSIDASE"/>
    <property type="match status" value="1"/>
</dbReference>
<dbReference type="GO" id="GO:0004567">
    <property type="term" value="F:beta-mannosidase activity"/>
    <property type="evidence" value="ECO:0007669"/>
    <property type="project" value="UniProtKB-EC"/>
</dbReference>
<evidence type="ECO:0000256" key="7">
    <source>
        <dbReference type="ARBA" id="ARBA00041069"/>
    </source>
</evidence>
<organism evidence="12 13">
    <name type="scientific">Leucocoprinus birnbaumii</name>
    <dbReference type="NCBI Taxonomy" id="56174"/>
    <lineage>
        <taxon>Eukaryota</taxon>
        <taxon>Fungi</taxon>
        <taxon>Dikarya</taxon>
        <taxon>Basidiomycota</taxon>
        <taxon>Agaricomycotina</taxon>
        <taxon>Agaricomycetes</taxon>
        <taxon>Agaricomycetidae</taxon>
        <taxon>Agaricales</taxon>
        <taxon>Agaricineae</taxon>
        <taxon>Agaricaceae</taxon>
        <taxon>Leucocoprinus</taxon>
    </lineage>
</organism>
<dbReference type="SUPFAM" id="SSF49785">
    <property type="entry name" value="Galactose-binding domain-like"/>
    <property type="match status" value="1"/>
</dbReference>
<dbReference type="Proteomes" id="UP001213000">
    <property type="component" value="Unassembled WGS sequence"/>
</dbReference>
<dbReference type="Pfam" id="PF17786">
    <property type="entry name" value="Mannosidase_ig"/>
    <property type="match status" value="1"/>
</dbReference>
<dbReference type="InterPro" id="IPR041447">
    <property type="entry name" value="Mannosidase_ig"/>
</dbReference>
<dbReference type="InterPro" id="IPR006102">
    <property type="entry name" value="Ig-like_GH2"/>
</dbReference>
<keyword evidence="4" id="KW-0378">Hydrolase</keyword>